<feature type="compositionally biased region" description="Basic and acidic residues" evidence="2">
    <location>
        <begin position="1"/>
        <end position="13"/>
    </location>
</feature>
<evidence type="ECO:0000313" key="3">
    <source>
        <dbReference type="EMBL" id="KAJ1922038.1"/>
    </source>
</evidence>
<feature type="region of interest" description="Disordered" evidence="2">
    <location>
        <begin position="1"/>
        <end position="39"/>
    </location>
</feature>
<accession>A0A9W8A449</accession>
<sequence length="170" mass="19339">MEDEARKRKERLQAIRKAGNKPKDSMQDTGTSQGDKKTQIKFRNYKPSERLSDDLDQVIPKGPQSEIKETVEKQMSGVFEKVLEEVEEKVNQENVDIAQIALKKPNMDLKRDLEKRLEKLESKTQAAIAEIIRQRIKGQSKDSSDGLSEAVMTLENQKAKASHNNDGDED</sequence>
<name>A0A9W8A449_9FUNG</name>
<organism evidence="3 4">
    <name type="scientific">Mycoemilia scoparia</name>
    <dbReference type="NCBI Taxonomy" id="417184"/>
    <lineage>
        <taxon>Eukaryota</taxon>
        <taxon>Fungi</taxon>
        <taxon>Fungi incertae sedis</taxon>
        <taxon>Zoopagomycota</taxon>
        <taxon>Kickxellomycotina</taxon>
        <taxon>Kickxellomycetes</taxon>
        <taxon>Kickxellales</taxon>
        <taxon>Kickxellaceae</taxon>
        <taxon>Mycoemilia</taxon>
    </lineage>
</organism>
<dbReference type="Pfam" id="PF08315">
    <property type="entry name" value="cwf18"/>
    <property type="match status" value="1"/>
</dbReference>
<dbReference type="Proteomes" id="UP001150538">
    <property type="component" value="Unassembled WGS sequence"/>
</dbReference>
<feature type="region of interest" description="Disordered" evidence="2">
    <location>
        <begin position="136"/>
        <end position="170"/>
    </location>
</feature>
<dbReference type="GO" id="GO:0071014">
    <property type="term" value="C:post-mRNA release spliceosomal complex"/>
    <property type="evidence" value="ECO:0007669"/>
    <property type="project" value="TreeGrafter"/>
</dbReference>
<keyword evidence="4" id="KW-1185">Reference proteome</keyword>
<dbReference type="PANTHER" id="PTHR31551">
    <property type="entry name" value="PRE-MRNA-SPLICING FACTOR CWF18"/>
    <property type="match status" value="1"/>
</dbReference>
<dbReference type="InterPro" id="IPR013169">
    <property type="entry name" value="mRNA_splic_Cwf18-like"/>
</dbReference>
<keyword evidence="1" id="KW-0175">Coiled coil</keyword>
<gene>
    <name evidence="3" type="primary">CCDC12</name>
    <name evidence="3" type="ORF">H4219_000385</name>
</gene>
<feature type="coiled-coil region" evidence="1">
    <location>
        <begin position="83"/>
        <end position="130"/>
    </location>
</feature>
<dbReference type="AlphaFoldDB" id="A0A9W8A449"/>
<protein>
    <submittedName>
        <fullName evidence="3">Coiled-coil domain-containing protein 12</fullName>
    </submittedName>
</protein>
<dbReference type="PANTHER" id="PTHR31551:SF1">
    <property type="entry name" value="COILED-COIL DOMAIN-CONTAINING PROTEIN 12"/>
    <property type="match status" value="1"/>
</dbReference>
<evidence type="ECO:0000256" key="2">
    <source>
        <dbReference type="SAM" id="MobiDB-lite"/>
    </source>
</evidence>
<dbReference type="GO" id="GO:0005684">
    <property type="term" value="C:U2-type spliceosomal complex"/>
    <property type="evidence" value="ECO:0007669"/>
    <property type="project" value="TreeGrafter"/>
</dbReference>
<dbReference type="EMBL" id="JANBPU010000002">
    <property type="protein sequence ID" value="KAJ1922038.1"/>
    <property type="molecule type" value="Genomic_DNA"/>
</dbReference>
<evidence type="ECO:0000256" key="1">
    <source>
        <dbReference type="SAM" id="Coils"/>
    </source>
</evidence>
<evidence type="ECO:0000313" key="4">
    <source>
        <dbReference type="Proteomes" id="UP001150538"/>
    </source>
</evidence>
<proteinExistence type="predicted"/>
<dbReference type="OrthoDB" id="10261348at2759"/>
<comment type="caution">
    <text evidence="3">The sequence shown here is derived from an EMBL/GenBank/DDBJ whole genome shotgun (WGS) entry which is preliminary data.</text>
</comment>
<reference evidence="3" key="1">
    <citation type="submission" date="2022-07" db="EMBL/GenBank/DDBJ databases">
        <title>Phylogenomic reconstructions and comparative analyses of Kickxellomycotina fungi.</title>
        <authorList>
            <person name="Reynolds N.K."/>
            <person name="Stajich J.E."/>
            <person name="Barry K."/>
            <person name="Grigoriev I.V."/>
            <person name="Crous P."/>
            <person name="Smith M.E."/>
        </authorList>
    </citation>
    <scope>NUCLEOTIDE SEQUENCE</scope>
    <source>
        <strain evidence="3">NBRC 100468</strain>
    </source>
</reference>